<feature type="transmembrane region" description="Helical" evidence="5">
    <location>
        <begin position="34"/>
        <end position="60"/>
    </location>
</feature>
<dbReference type="Pfam" id="PF02361">
    <property type="entry name" value="CbiQ"/>
    <property type="match status" value="1"/>
</dbReference>
<evidence type="ECO:0000256" key="5">
    <source>
        <dbReference type="SAM" id="Phobius"/>
    </source>
</evidence>
<feature type="transmembrane region" description="Helical" evidence="5">
    <location>
        <begin position="178"/>
        <end position="198"/>
    </location>
</feature>
<evidence type="ECO:0000256" key="2">
    <source>
        <dbReference type="ARBA" id="ARBA00022692"/>
    </source>
</evidence>
<sequence>MQWLKLLSFRPSMNTRSFLQDLDPRSKLIFTATYLSLVTISNDLVSVVFYVIVGLLLVLATRLPIAYLWNGLLGMLPLLLTLFCFHMLLGDLKHAILLPCKLIFFITTATVLSATTPLTKQADGLASILRPLTLIRFPVQNFVFMISVAFRFIPLFIDEVDSMLKSQKVKHARYKGEGLRTTLQSLLQLLVALFVAVLRRANQLALAMDARCYLPGNKIRARRLQFSWRDWLTIISALALLLIHVLLKGEVFER</sequence>
<dbReference type="RefSeq" id="WP_076326046.1">
    <property type="nucleotide sequence ID" value="NZ_MRTF01000014.1"/>
</dbReference>
<feature type="transmembrane region" description="Helical" evidence="5">
    <location>
        <begin position="135"/>
        <end position="157"/>
    </location>
</feature>
<dbReference type="Proteomes" id="UP000187074">
    <property type="component" value="Unassembled WGS sequence"/>
</dbReference>
<dbReference type="EMBL" id="MRTF01000014">
    <property type="protein sequence ID" value="OME88554.1"/>
    <property type="molecule type" value="Genomic_DNA"/>
</dbReference>
<keyword evidence="4 5" id="KW-0472">Membrane</keyword>
<dbReference type="CDD" id="cd16914">
    <property type="entry name" value="EcfT"/>
    <property type="match status" value="1"/>
</dbReference>
<dbReference type="PANTHER" id="PTHR33514:SF13">
    <property type="entry name" value="PROTEIN ABCI12, CHLOROPLASTIC"/>
    <property type="match status" value="1"/>
</dbReference>
<evidence type="ECO:0000313" key="7">
    <source>
        <dbReference type="Proteomes" id="UP000187074"/>
    </source>
</evidence>
<dbReference type="STRING" id="1401.BK123_30185"/>
<dbReference type="InterPro" id="IPR003339">
    <property type="entry name" value="ABC/ECF_trnsptr_transmembrane"/>
</dbReference>
<keyword evidence="3 5" id="KW-1133">Transmembrane helix</keyword>
<reference evidence="6 7" key="1">
    <citation type="submission" date="2016-11" db="EMBL/GenBank/DDBJ databases">
        <title>Paenibacillus species isolates.</title>
        <authorList>
            <person name="Beno S.M."/>
        </authorList>
    </citation>
    <scope>NUCLEOTIDE SEQUENCE [LARGE SCALE GENOMIC DNA]</scope>
    <source>
        <strain evidence="6 7">FSL F4-0100</strain>
    </source>
</reference>
<feature type="transmembrane region" description="Helical" evidence="5">
    <location>
        <begin position="231"/>
        <end position="247"/>
    </location>
</feature>
<comment type="caution">
    <text evidence="6">The sequence shown here is derived from an EMBL/GenBank/DDBJ whole genome shotgun (WGS) entry which is preliminary data.</text>
</comment>
<dbReference type="PANTHER" id="PTHR33514">
    <property type="entry name" value="PROTEIN ABCI12, CHLOROPLASTIC"/>
    <property type="match status" value="1"/>
</dbReference>
<dbReference type="OrthoDB" id="8075495at2"/>
<evidence type="ECO:0000256" key="3">
    <source>
        <dbReference type="ARBA" id="ARBA00022989"/>
    </source>
</evidence>
<evidence type="ECO:0000313" key="6">
    <source>
        <dbReference type="EMBL" id="OME88554.1"/>
    </source>
</evidence>
<dbReference type="GO" id="GO:0005886">
    <property type="term" value="C:plasma membrane"/>
    <property type="evidence" value="ECO:0007669"/>
    <property type="project" value="UniProtKB-ARBA"/>
</dbReference>
<comment type="subcellular location">
    <subcellularLocation>
        <location evidence="1">Membrane</location>
        <topology evidence="1">Multi-pass membrane protein</topology>
    </subcellularLocation>
</comment>
<feature type="transmembrane region" description="Helical" evidence="5">
    <location>
        <begin position="66"/>
        <end position="89"/>
    </location>
</feature>
<feature type="transmembrane region" description="Helical" evidence="5">
    <location>
        <begin position="96"/>
        <end position="115"/>
    </location>
</feature>
<dbReference type="AlphaFoldDB" id="A0A1R1ASP0"/>
<proteinExistence type="predicted"/>
<evidence type="ECO:0000256" key="4">
    <source>
        <dbReference type="ARBA" id="ARBA00023136"/>
    </source>
</evidence>
<gene>
    <name evidence="6" type="ORF">BK123_30185</name>
</gene>
<accession>A0A1R1ASP0</accession>
<protein>
    <submittedName>
        <fullName evidence="6">Cobalt transporter</fullName>
    </submittedName>
</protein>
<evidence type="ECO:0000256" key="1">
    <source>
        <dbReference type="ARBA" id="ARBA00004141"/>
    </source>
</evidence>
<name>A0A1R1ASP0_PAELA</name>
<keyword evidence="2 5" id="KW-0812">Transmembrane</keyword>
<organism evidence="6 7">
    <name type="scientific">Paenibacillus lautus</name>
    <name type="common">Bacillus lautus</name>
    <dbReference type="NCBI Taxonomy" id="1401"/>
    <lineage>
        <taxon>Bacteria</taxon>
        <taxon>Bacillati</taxon>
        <taxon>Bacillota</taxon>
        <taxon>Bacilli</taxon>
        <taxon>Bacillales</taxon>
        <taxon>Paenibacillaceae</taxon>
        <taxon>Paenibacillus</taxon>
    </lineage>
</organism>